<organism evidence="2 3">
    <name type="scientific">Yoonia maricola</name>
    <dbReference type="NCBI Taxonomy" id="420999"/>
    <lineage>
        <taxon>Bacteria</taxon>
        <taxon>Pseudomonadati</taxon>
        <taxon>Pseudomonadota</taxon>
        <taxon>Alphaproteobacteria</taxon>
        <taxon>Rhodobacterales</taxon>
        <taxon>Paracoccaceae</taxon>
        <taxon>Yoonia</taxon>
    </lineage>
</organism>
<proteinExistence type="predicted"/>
<name>A0A2M8W2H7_9RHOB</name>
<evidence type="ECO:0000313" key="3">
    <source>
        <dbReference type="Proteomes" id="UP000228531"/>
    </source>
</evidence>
<dbReference type="EMBL" id="PGTY01000003">
    <property type="protein sequence ID" value="PJI85132.1"/>
    <property type="molecule type" value="Genomic_DNA"/>
</dbReference>
<comment type="caution">
    <text evidence="2">The sequence shown here is derived from an EMBL/GenBank/DDBJ whole genome shotgun (WGS) entry which is preliminary data.</text>
</comment>
<protein>
    <submittedName>
        <fullName evidence="2">Uncharacterized protein</fullName>
    </submittedName>
</protein>
<feature type="signal peptide" evidence="1">
    <location>
        <begin position="1"/>
        <end position="23"/>
    </location>
</feature>
<sequence length="52" mass="5624">MKLLQIAFIAVLGSLCLATYATSKTLHAPCTEIELVQTFSLPAPYDISPERG</sequence>
<dbReference type="Proteomes" id="UP000228531">
    <property type="component" value="Unassembled WGS sequence"/>
</dbReference>
<keyword evidence="3" id="KW-1185">Reference proteome</keyword>
<reference evidence="2 3" key="1">
    <citation type="submission" date="2017-11" db="EMBL/GenBank/DDBJ databases">
        <title>Genomic Encyclopedia of Archaeal and Bacterial Type Strains, Phase II (KMG-II): From Individual Species to Whole Genera.</title>
        <authorList>
            <person name="Goeker M."/>
        </authorList>
    </citation>
    <scope>NUCLEOTIDE SEQUENCE [LARGE SCALE GENOMIC DNA]</scope>
    <source>
        <strain evidence="2 3">DSM 29128</strain>
    </source>
</reference>
<gene>
    <name evidence="2" type="ORF">BC777_3129</name>
</gene>
<keyword evidence="1" id="KW-0732">Signal</keyword>
<dbReference type="AlphaFoldDB" id="A0A2M8W2H7"/>
<accession>A0A2M8W2H7</accession>
<evidence type="ECO:0000256" key="1">
    <source>
        <dbReference type="SAM" id="SignalP"/>
    </source>
</evidence>
<evidence type="ECO:0000313" key="2">
    <source>
        <dbReference type="EMBL" id="PJI85132.1"/>
    </source>
</evidence>
<feature type="chain" id="PRO_5014611446" evidence="1">
    <location>
        <begin position="24"/>
        <end position="52"/>
    </location>
</feature>